<proteinExistence type="predicted"/>
<gene>
    <name evidence="1" type="ORF">DERP_006419</name>
</gene>
<name>A0ABQ8IQ28_DERPT</name>
<evidence type="ECO:0008006" key="3">
    <source>
        <dbReference type="Google" id="ProtNLM"/>
    </source>
</evidence>
<keyword evidence="2" id="KW-1185">Reference proteome</keyword>
<accession>A0ABQ8IQ28</accession>
<organism evidence="1 2">
    <name type="scientific">Dermatophagoides pteronyssinus</name>
    <name type="common">European house dust mite</name>
    <dbReference type="NCBI Taxonomy" id="6956"/>
    <lineage>
        <taxon>Eukaryota</taxon>
        <taxon>Metazoa</taxon>
        <taxon>Ecdysozoa</taxon>
        <taxon>Arthropoda</taxon>
        <taxon>Chelicerata</taxon>
        <taxon>Arachnida</taxon>
        <taxon>Acari</taxon>
        <taxon>Acariformes</taxon>
        <taxon>Sarcoptiformes</taxon>
        <taxon>Astigmata</taxon>
        <taxon>Psoroptidia</taxon>
        <taxon>Analgoidea</taxon>
        <taxon>Pyroglyphidae</taxon>
        <taxon>Dermatophagoidinae</taxon>
        <taxon>Dermatophagoides</taxon>
    </lineage>
</organism>
<evidence type="ECO:0000313" key="1">
    <source>
        <dbReference type="EMBL" id="KAH9412458.1"/>
    </source>
</evidence>
<dbReference type="Proteomes" id="UP000887458">
    <property type="component" value="Unassembled WGS sequence"/>
</dbReference>
<reference evidence="1 2" key="1">
    <citation type="journal article" date="2018" name="J. Allergy Clin. Immunol.">
        <title>High-quality assembly of Dermatophagoides pteronyssinus genome and transcriptome reveals a wide range of novel allergens.</title>
        <authorList>
            <person name="Liu X.Y."/>
            <person name="Yang K.Y."/>
            <person name="Wang M.Q."/>
            <person name="Kwok J.S."/>
            <person name="Zeng X."/>
            <person name="Yang Z."/>
            <person name="Xiao X.J."/>
            <person name="Lau C.P."/>
            <person name="Li Y."/>
            <person name="Huang Z.M."/>
            <person name="Ba J.G."/>
            <person name="Yim A.K."/>
            <person name="Ouyang C.Y."/>
            <person name="Ngai S.M."/>
            <person name="Chan T.F."/>
            <person name="Leung E.L."/>
            <person name="Liu L."/>
            <person name="Liu Z.G."/>
            <person name="Tsui S.K."/>
        </authorList>
    </citation>
    <scope>NUCLEOTIDE SEQUENCE [LARGE SCALE GENOMIC DNA]</scope>
    <source>
        <strain evidence="1">Derp</strain>
    </source>
</reference>
<reference evidence="1 2" key="2">
    <citation type="journal article" date="2022" name="Mol. Biol. Evol.">
        <title>Comparative Genomics Reveals Insights into the Divergent Evolution of Astigmatic Mites and Household Pest Adaptations.</title>
        <authorList>
            <person name="Xiong Q."/>
            <person name="Wan A.T."/>
            <person name="Liu X."/>
            <person name="Fung C.S."/>
            <person name="Xiao X."/>
            <person name="Malainual N."/>
            <person name="Hou J."/>
            <person name="Wang L."/>
            <person name="Wang M."/>
            <person name="Yang K.Y."/>
            <person name="Cui Y."/>
            <person name="Leung E.L."/>
            <person name="Nong W."/>
            <person name="Shin S.K."/>
            <person name="Au S.W."/>
            <person name="Jeong K.Y."/>
            <person name="Chew F.T."/>
            <person name="Hui J.H."/>
            <person name="Leung T.F."/>
            <person name="Tungtrongchitr A."/>
            <person name="Zhong N."/>
            <person name="Liu Z."/>
            <person name="Tsui S.K."/>
        </authorList>
    </citation>
    <scope>NUCLEOTIDE SEQUENCE [LARGE SCALE GENOMIC DNA]</scope>
    <source>
        <strain evidence="1">Derp</strain>
    </source>
</reference>
<comment type="caution">
    <text evidence="1">The sequence shown here is derived from an EMBL/GenBank/DDBJ whole genome shotgun (WGS) entry which is preliminary data.</text>
</comment>
<sequence>MNIVIMAKFLPICKPFLYILASISNSISCGPSNDDIIAKRTSLSAVRRISKSFRLAERTPGRGDFTDTKRQVFVCSKHSSTSVQCLPVPSGSRKPVRQRQRYEPIVFSHTETCGEQIPVCEYSLHSSISTQIFLQTYDPYVLIHCSSRRQAVSTVHSSISIHFNKESLNINPLSQSICLQ</sequence>
<dbReference type="EMBL" id="NJHN03000129">
    <property type="protein sequence ID" value="KAH9412458.1"/>
    <property type="molecule type" value="Genomic_DNA"/>
</dbReference>
<evidence type="ECO:0000313" key="2">
    <source>
        <dbReference type="Proteomes" id="UP000887458"/>
    </source>
</evidence>
<protein>
    <recommendedName>
        <fullName evidence="3">Secreted protein</fullName>
    </recommendedName>
</protein>